<dbReference type="RefSeq" id="WP_160352453.1">
    <property type="nucleotide sequence ID" value="NZ_SDWJ01000001.1"/>
</dbReference>
<keyword evidence="2" id="KW-1185">Reference proteome</keyword>
<accession>A0A6I4LTX6</accession>
<gene>
    <name evidence="1" type="ORF">EUU23_01980</name>
</gene>
<dbReference type="Proteomes" id="UP000471147">
    <property type="component" value="Unassembled WGS sequence"/>
</dbReference>
<evidence type="ECO:0000313" key="1">
    <source>
        <dbReference type="EMBL" id="MVZ96471.1"/>
    </source>
</evidence>
<protein>
    <submittedName>
        <fullName evidence="1">Uncharacterized protein</fullName>
    </submittedName>
</protein>
<dbReference type="OrthoDB" id="7559054at2"/>
<sequence length="193" mass="22115">MFQASATSRADLKSGTLYAVSGEAHWIYYGQVLPDKRIGFFHRRDHELADPSEILTRPLMGVVSVEYPSITRALRSGAWFKLGRFELVDDLQRPWPMVHWPVGTLTVGVSDGTHEYDTRVENPAIQNMEVIASWDAEYHIPARLTADFGKEEAAWHVGGPVWRERKVKEEYSRRFPGTPWHQLPHEWVSTTVS</sequence>
<comment type="caution">
    <text evidence="1">The sequence shown here is derived from an EMBL/GenBank/DDBJ whole genome shotgun (WGS) entry which is preliminary data.</text>
</comment>
<proteinExistence type="predicted"/>
<reference evidence="1 2" key="1">
    <citation type="submission" date="2019-01" db="EMBL/GenBank/DDBJ databases">
        <title>Sphingorhabdus lacus sp.nov., isolated from an oligotrophic freshwater lake.</title>
        <authorList>
            <person name="Park M."/>
        </authorList>
    </citation>
    <scope>NUCLEOTIDE SEQUENCE [LARGE SCALE GENOMIC DNA]</scope>
    <source>
        <strain evidence="1 2">IMCC26285</strain>
    </source>
</reference>
<dbReference type="EMBL" id="SDWJ01000001">
    <property type="protein sequence ID" value="MVZ96471.1"/>
    <property type="molecule type" value="Genomic_DNA"/>
</dbReference>
<evidence type="ECO:0000313" key="2">
    <source>
        <dbReference type="Proteomes" id="UP000471147"/>
    </source>
</evidence>
<dbReference type="AlphaFoldDB" id="A0A6I4LTX6"/>
<name>A0A6I4LTX6_9SPHN</name>
<organism evidence="1 2">
    <name type="scientific">Sphingorhabdus profundilacus</name>
    <dbReference type="NCBI Taxonomy" id="2509718"/>
    <lineage>
        <taxon>Bacteria</taxon>
        <taxon>Pseudomonadati</taxon>
        <taxon>Pseudomonadota</taxon>
        <taxon>Alphaproteobacteria</taxon>
        <taxon>Sphingomonadales</taxon>
        <taxon>Sphingomonadaceae</taxon>
        <taxon>Sphingorhabdus</taxon>
    </lineage>
</organism>